<accession>A0A2M7QS22</accession>
<dbReference type="EMBL" id="PFLK01000028">
    <property type="protein sequence ID" value="PIY75089.1"/>
    <property type="molecule type" value="Genomic_DNA"/>
</dbReference>
<reference evidence="2" key="1">
    <citation type="submission" date="2017-09" db="EMBL/GenBank/DDBJ databases">
        <title>Depth-based differentiation of microbial function through sediment-hosted aquifers and enrichment of novel symbionts in the deep terrestrial subsurface.</title>
        <authorList>
            <person name="Probst A.J."/>
            <person name="Ladd B."/>
            <person name="Jarett J.K."/>
            <person name="Geller-Mcgrath D.E."/>
            <person name="Sieber C.M.K."/>
            <person name="Emerson J.B."/>
            <person name="Anantharaman K."/>
            <person name="Thomas B.C."/>
            <person name="Malmstrom R."/>
            <person name="Stieglmeier M."/>
            <person name="Klingl A."/>
            <person name="Woyke T."/>
            <person name="Ryan C.M."/>
            <person name="Banfield J.F."/>
        </authorList>
    </citation>
    <scope>NUCLEOTIDE SEQUENCE [LARGE SCALE GENOMIC DNA]</scope>
</reference>
<name>A0A2M7QS22_9BACT</name>
<sequence length="63" mass="7688">MDFLIYIIIIVAVVVAYKLHRESVEKEKQELLAYYEDHLNKHKDEVWRKHLCPFCEIDKDKIK</sequence>
<comment type="caution">
    <text evidence="1">The sequence shown here is derived from an EMBL/GenBank/DDBJ whole genome shotgun (WGS) entry which is preliminary data.</text>
</comment>
<dbReference type="Proteomes" id="UP000229481">
    <property type="component" value="Unassembled WGS sequence"/>
</dbReference>
<gene>
    <name evidence="1" type="ORF">COY85_01280</name>
</gene>
<organism evidence="1 2">
    <name type="scientific">Candidatus Portnoybacteria bacterium CG_4_10_14_0_8_um_filter_40_50</name>
    <dbReference type="NCBI Taxonomy" id="1974800"/>
    <lineage>
        <taxon>Bacteria</taxon>
        <taxon>Candidatus Portnoyibacteriota</taxon>
    </lineage>
</organism>
<evidence type="ECO:0000313" key="2">
    <source>
        <dbReference type="Proteomes" id="UP000229481"/>
    </source>
</evidence>
<dbReference type="AlphaFoldDB" id="A0A2M7QS22"/>
<protein>
    <submittedName>
        <fullName evidence="1">Uncharacterized protein</fullName>
    </submittedName>
</protein>
<evidence type="ECO:0000313" key="1">
    <source>
        <dbReference type="EMBL" id="PIY75089.1"/>
    </source>
</evidence>
<proteinExistence type="predicted"/>